<reference evidence="2 3" key="1">
    <citation type="submission" date="2018-11" db="EMBL/GenBank/DDBJ databases">
        <authorList>
            <consortium name="Pathogen Informatics"/>
        </authorList>
    </citation>
    <scope>NUCLEOTIDE SEQUENCE [LARGE SCALE GENOMIC DNA]</scope>
</reference>
<evidence type="ECO:0000256" key="1">
    <source>
        <dbReference type="SAM" id="Coils"/>
    </source>
</evidence>
<evidence type="ECO:0000313" key="2">
    <source>
        <dbReference type="EMBL" id="VDN16970.1"/>
    </source>
</evidence>
<feature type="coiled-coil region" evidence="1">
    <location>
        <begin position="88"/>
        <end position="129"/>
    </location>
</feature>
<dbReference type="OrthoDB" id="6238691at2759"/>
<evidence type="ECO:0000313" key="3">
    <source>
        <dbReference type="Proteomes" id="UP000281553"/>
    </source>
</evidence>
<proteinExistence type="predicted"/>
<sequence length="136" mass="15473">MAVNESVCKSDCEFYTADATSPNPSTARPVNIAEEERKTAEMLYPIRGERPESNQLIELQTAIVRQTRKLVEAGRQHGTEDIELLLNVDALEKEAGRLRQRVDQLDAMIEAKKLESKKMRAKMRHLQAKQAHQSNE</sequence>
<keyword evidence="1" id="KW-0175">Coiled coil</keyword>
<organism evidence="2 3">
    <name type="scientific">Dibothriocephalus latus</name>
    <name type="common">Fish tapeworm</name>
    <name type="synonym">Diphyllobothrium latum</name>
    <dbReference type="NCBI Taxonomy" id="60516"/>
    <lineage>
        <taxon>Eukaryota</taxon>
        <taxon>Metazoa</taxon>
        <taxon>Spiralia</taxon>
        <taxon>Lophotrochozoa</taxon>
        <taxon>Platyhelminthes</taxon>
        <taxon>Cestoda</taxon>
        <taxon>Eucestoda</taxon>
        <taxon>Diphyllobothriidea</taxon>
        <taxon>Diphyllobothriidae</taxon>
        <taxon>Dibothriocephalus</taxon>
    </lineage>
</organism>
<dbReference type="Proteomes" id="UP000281553">
    <property type="component" value="Unassembled WGS sequence"/>
</dbReference>
<dbReference type="AlphaFoldDB" id="A0A3P7LUP6"/>
<dbReference type="EMBL" id="UYRU01067738">
    <property type="protein sequence ID" value="VDN16970.1"/>
    <property type="molecule type" value="Genomic_DNA"/>
</dbReference>
<protein>
    <submittedName>
        <fullName evidence="2">Uncharacterized protein</fullName>
    </submittedName>
</protein>
<keyword evidence="3" id="KW-1185">Reference proteome</keyword>
<gene>
    <name evidence="2" type="ORF">DILT_LOCUS12801</name>
</gene>
<name>A0A3P7LUP6_DIBLA</name>
<accession>A0A3P7LUP6</accession>